<feature type="transmembrane region" description="Helical" evidence="8">
    <location>
        <begin position="196"/>
        <end position="215"/>
    </location>
</feature>
<sequence length="650" mass="69136">MSEPTPLAGRSTLCWPVFLSAGGVLLALVGFAAIWPDIAATSFTAAQAWVIGHFGWFYMLAVTAFLVLAIVLAFGRHGAVRLGADDETPEFGNASWFAMLFSAGMGIGLMFFGVAEPVMHYATPPPGTPNAPQSVGAAREALVSTFFHWGLHAWAVYAMVGLVLAYFGFRRGLPLTLRSALYPFLGERFRGWPGHAVDSFAVIGTMLGVATSLGYGAAQANAGLAHLIGLPTGPLVQVALIAGIIGIALVSVMLGLDGGIRRLSVLNLALAGTLMVFVLATGPTLFLVQAFFQNTGAYLADIVGRTLRLHAYEPSGWLGGWTLLYWAWWIAWSPFVGMFIARVSRGRTIKEFVLGVLVAPAGFTFAWMTIFGNTAIQLDMLQGGWLSAAVGQDVTTALFRFLDALPLSAISAWVATLLIVTFFVTSADSAALVVDTIASGGREENPVWQRIFWCVAIGALAAALLLAGGLSALQTASLIGALPFTAIMLVACWGLVRALNEEQDWRAGLLPARAPAAAEGWQRRLGAALHRPTRGTAERHLDAAVRPALEEVAEALRKRGGLAELITEDGRAALSAELPGGARFTYAVQLRPMKEAAFALAGAQPTEASRHRWWRAEVGGAGYDVFGWSKEDIIGDVMAVLDRALARASR</sequence>
<keyword evidence="7 8" id="KW-0472">Membrane</keyword>
<keyword evidence="4" id="KW-1003">Cell membrane</keyword>
<evidence type="ECO:0000313" key="10">
    <source>
        <dbReference type="Proteomes" id="UP000689967"/>
    </source>
</evidence>
<comment type="subcellular location">
    <subcellularLocation>
        <location evidence="1">Cell membrane</location>
        <topology evidence="1">Multi-pass membrane protein</topology>
    </subcellularLocation>
</comment>
<keyword evidence="5 8" id="KW-0812">Transmembrane</keyword>
<feature type="transmembrane region" description="Helical" evidence="8">
    <location>
        <begin position="235"/>
        <end position="256"/>
    </location>
</feature>
<evidence type="ECO:0000256" key="5">
    <source>
        <dbReference type="ARBA" id="ARBA00022692"/>
    </source>
</evidence>
<feature type="transmembrane region" description="Helical" evidence="8">
    <location>
        <begin position="450"/>
        <end position="470"/>
    </location>
</feature>
<evidence type="ECO:0000256" key="2">
    <source>
        <dbReference type="ARBA" id="ARBA00005658"/>
    </source>
</evidence>
<evidence type="ECO:0000256" key="1">
    <source>
        <dbReference type="ARBA" id="ARBA00004651"/>
    </source>
</evidence>
<gene>
    <name evidence="9" type="ORF">JJQ90_09390</name>
</gene>
<dbReference type="RefSeq" id="WP_216874646.1">
    <property type="nucleotide sequence ID" value="NZ_JAERQM010000002.1"/>
</dbReference>
<feature type="transmembrane region" description="Helical" evidence="8">
    <location>
        <begin position="353"/>
        <end position="376"/>
    </location>
</feature>
<evidence type="ECO:0000256" key="7">
    <source>
        <dbReference type="ARBA" id="ARBA00023136"/>
    </source>
</evidence>
<comment type="caution">
    <text evidence="9">The sequence shown here is derived from an EMBL/GenBank/DDBJ whole genome shotgun (WGS) entry which is preliminary data.</text>
</comment>
<dbReference type="InterPro" id="IPR000060">
    <property type="entry name" value="BCCT_transptr"/>
</dbReference>
<dbReference type="PROSITE" id="PS01303">
    <property type="entry name" value="BCCT"/>
    <property type="match status" value="1"/>
</dbReference>
<keyword evidence="10" id="KW-1185">Reference proteome</keyword>
<organism evidence="9 10">
    <name type="scientific">Falsiroseomonas oleicola</name>
    <dbReference type="NCBI Taxonomy" id="2801474"/>
    <lineage>
        <taxon>Bacteria</taxon>
        <taxon>Pseudomonadati</taxon>
        <taxon>Pseudomonadota</taxon>
        <taxon>Alphaproteobacteria</taxon>
        <taxon>Acetobacterales</taxon>
        <taxon>Roseomonadaceae</taxon>
        <taxon>Falsiroseomonas</taxon>
    </lineage>
</organism>
<dbReference type="Proteomes" id="UP000689967">
    <property type="component" value="Unassembled WGS sequence"/>
</dbReference>
<feature type="transmembrane region" description="Helical" evidence="8">
    <location>
        <begin position="476"/>
        <end position="496"/>
    </location>
</feature>
<evidence type="ECO:0000256" key="6">
    <source>
        <dbReference type="ARBA" id="ARBA00022989"/>
    </source>
</evidence>
<dbReference type="NCBIfam" id="TIGR00842">
    <property type="entry name" value="bcct"/>
    <property type="match status" value="1"/>
</dbReference>
<evidence type="ECO:0000313" key="9">
    <source>
        <dbReference type="EMBL" id="MBU8543918.1"/>
    </source>
</evidence>
<comment type="similarity">
    <text evidence="2">Belongs to the BCCT transporter (TC 2.A.15) family.</text>
</comment>
<feature type="transmembrane region" description="Helical" evidence="8">
    <location>
        <begin position="55"/>
        <end position="75"/>
    </location>
</feature>
<accession>A0ABS6H5F6</accession>
<keyword evidence="6 8" id="KW-1133">Transmembrane helix</keyword>
<dbReference type="Pfam" id="PF02028">
    <property type="entry name" value="BCCT"/>
    <property type="match status" value="1"/>
</dbReference>
<dbReference type="PANTHER" id="PTHR30047:SF7">
    <property type="entry name" value="HIGH-AFFINITY CHOLINE TRANSPORT PROTEIN"/>
    <property type="match status" value="1"/>
</dbReference>
<proteinExistence type="inferred from homology"/>
<evidence type="ECO:0000256" key="3">
    <source>
        <dbReference type="ARBA" id="ARBA00022448"/>
    </source>
</evidence>
<evidence type="ECO:0000256" key="4">
    <source>
        <dbReference type="ARBA" id="ARBA00022475"/>
    </source>
</evidence>
<feature type="transmembrane region" description="Helical" evidence="8">
    <location>
        <begin position="96"/>
        <end position="115"/>
    </location>
</feature>
<keyword evidence="3" id="KW-0813">Transport</keyword>
<reference evidence="9 10" key="1">
    <citation type="submission" date="2021-01" db="EMBL/GenBank/DDBJ databases">
        <title>Roseomonas sp. nov, a bacterium isolated from an oil production mixture in Yumen Oilfield.</title>
        <authorList>
            <person name="Wu D."/>
        </authorList>
    </citation>
    <scope>NUCLEOTIDE SEQUENCE [LARGE SCALE GENOMIC DNA]</scope>
    <source>
        <strain evidence="9 10">ROY-5-3</strain>
    </source>
</reference>
<feature type="transmembrane region" description="Helical" evidence="8">
    <location>
        <begin position="12"/>
        <end position="35"/>
    </location>
</feature>
<dbReference type="PANTHER" id="PTHR30047">
    <property type="entry name" value="HIGH-AFFINITY CHOLINE TRANSPORT PROTEIN-RELATED"/>
    <property type="match status" value="1"/>
</dbReference>
<protein>
    <submittedName>
        <fullName evidence="9">BCCT family transporter</fullName>
    </submittedName>
</protein>
<feature type="transmembrane region" description="Helical" evidence="8">
    <location>
        <begin position="323"/>
        <end position="341"/>
    </location>
</feature>
<feature type="transmembrane region" description="Helical" evidence="8">
    <location>
        <begin position="410"/>
        <end position="438"/>
    </location>
</feature>
<evidence type="ECO:0000256" key="8">
    <source>
        <dbReference type="SAM" id="Phobius"/>
    </source>
</evidence>
<feature type="transmembrane region" description="Helical" evidence="8">
    <location>
        <begin position="149"/>
        <end position="169"/>
    </location>
</feature>
<dbReference type="InterPro" id="IPR018093">
    <property type="entry name" value="BCCT_CS"/>
</dbReference>
<feature type="transmembrane region" description="Helical" evidence="8">
    <location>
        <begin position="268"/>
        <end position="292"/>
    </location>
</feature>
<dbReference type="EMBL" id="JAERQM010000002">
    <property type="protein sequence ID" value="MBU8543918.1"/>
    <property type="molecule type" value="Genomic_DNA"/>
</dbReference>
<name>A0ABS6H5F6_9PROT</name>